<evidence type="ECO:0000313" key="3">
    <source>
        <dbReference type="Proteomes" id="UP000666240"/>
    </source>
</evidence>
<name>A0A8J7R4R0_9HYPH</name>
<dbReference type="SUPFAM" id="SSF54909">
    <property type="entry name" value="Dimeric alpha+beta barrel"/>
    <property type="match status" value="1"/>
</dbReference>
<evidence type="ECO:0000313" key="2">
    <source>
        <dbReference type="EMBL" id="MBP0439705.1"/>
    </source>
</evidence>
<feature type="domain" description="ABM" evidence="1">
    <location>
        <begin position="2"/>
        <end position="98"/>
    </location>
</feature>
<sequence length="104" mass="12098">MFVAMNRFKVRAGAESDFEEIWRNRDSKLNEMAGFRSFHLLRGASNAEEGYTLYASHTIWETEDDFKAWTRSEHFRASHRNAGDHKPVYLGHPQFEGFNSVLDA</sequence>
<proteinExistence type="predicted"/>
<dbReference type="EMBL" id="JAGIYY010000004">
    <property type="protein sequence ID" value="MBP0439705.1"/>
    <property type="molecule type" value="Genomic_DNA"/>
</dbReference>
<dbReference type="Gene3D" id="3.30.70.100">
    <property type="match status" value="1"/>
</dbReference>
<comment type="caution">
    <text evidence="2">The sequence shown here is derived from an EMBL/GenBank/DDBJ whole genome shotgun (WGS) entry which is preliminary data.</text>
</comment>
<reference evidence="2" key="1">
    <citation type="submission" date="2021-03" db="EMBL/GenBank/DDBJ databases">
        <title>Genome sequencing and assembly of Tianweitania sediminis.</title>
        <authorList>
            <person name="Chhetri G."/>
        </authorList>
    </citation>
    <scope>NUCLEOTIDE SEQUENCE</scope>
    <source>
        <strain evidence="2">Z8</strain>
    </source>
</reference>
<keyword evidence="2" id="KW-0560">Oxidoreductase</keyword>
<organism evidence="2 3">
    <name type="scientific">Tianweitania sediminis</name>
    <dbReference type="NCBI Taxonomy" id="1502156"/>
    <lineage>
        <taxon>Bacteria</taxon>
        <taxon>Pseudomonadati</taxon>
        <taxon>Pseudomonadota</taxon>
        <taxon>Alphaproteobacteria</taxon>
        <taxon>Hyphomicrobiales</taxon>
        <taxon>Phyllobacteriaceae</taxon>
        <taxon>Tianweitania</taxon>
    </lineage>
</organism>
<dbReference type="Pfam" id="PF03992">
    <property type="entry name" value="ABM"/>
    <property type="match status" value="1"/>
</dbReference>
<gene>
    <name evidence="2" type="ORF">J5Y06_13675</name>
</gene>
<accession>A0A8J7R4R0</accession>
<protein>
    <submittedName>
        <fullName evidence="2">Antibiotic biosynthesis monooxygenase</fullName>
    </submittedName>
</protein>
<dbReference type="PROSITE" id="PS51725">
    <property type="entry name" value="ABM"/>
    <property type="match status" value="1"/>
</dbReference>
<dbReference type="InterPro" id="IPR050404">
    <property type="entry name" value="Heme-degrading_MO"/>
</dbReference>
<keyword evidence="3" id="KW-1185">Reference proteome</keyword>
<dbReference type="PANTHER" id="PTHR34474:SF2">
    <property type="entry name" value="SIGNAL TRANSDUCTION PROTEIN TRAP"/>
    <property type="match status" value="1"/>
</dbReference>
<evidence type="ECO:0000259" key="1">
    <source>
        <dbReference type="PROSITE" id="PS51725"/>
    </source>
</evidence>
<dbReference type="RefSeq" id="WP_209335739.1">
    <property type="nucleotide sequence ID" value="NZ_JAGIYY010000004.1"/>
</dbReference>
<dbReference type="InterPro" id="IPR007138">
    <property type="entry name" value="ABM_dom"/>
</dbReference>
<keyword evidence="2" id="KW-0503">Monooxygenase</keyword>
<dbReference type="PANTHER" id="PTHR34474">
    <property type="entry name" value="SIGNAL TRANSDUCTION PROTEIN TRAP"/>
    <property type="match status" value="1"/>
</dbReference>
<dbReference type="AlphaFoldDB" id="A0A8J7R4R0"/>
<dbReference type="Proteomes" id="UP000666240">
    <property type="component" value="Unassembled WGS sequence"/>
</dbReference>
<dbReference type="InterPro" id="IPR011008">
    <property type="entry name" value="Dimeric_a/b-barrel"/>
</dbReference>
<dbReference type="GO" id="GO:0004497">
    <property type="term" value="F:monooxygenase activity"/>
    <property type="evidence" value="ECO:0007669"/>
    <property type="project" value="UniProtKB-KW"/>
</dbReference>